<dbReference type="InterPro" id="IPR052178">
    <property type="entry name" value="Sec_Metab_Biosynth_SDR"/>
</dbReference>
<keyword evidence="2" id="KW-0521">NADP</keyword>
<proteinExistence type="inferred from homology"/>
<evidence type="ECO:0000256" key="1">
    <source>
        <dbReference type="ARBA" id="ARBA00006484"/>
    </source>
</evidence>
<evidence type="ECO:0000313" key="4">
    <source>
        <dbReference type="EMBL" id="KAK5626162.1"/>
    </source>
</evidence>
<dbReference type="PANTHER" id="PTHR43618">
    <property type="entry name" value="7-ALPHA-HYDROXYSTEROID DEHYDROGENASE"/>
    <property type="match status" value="1"/>
</dbReference>
<evidence type="ECO:0000313" key="5">
    <source>
        <dbReference type="Proteomes" id="UP001305414"/>
    </source>
</evidence>
<dbReference type="InterPro" id="IPR002347">
    <property type="entry name" value="SDR_fam"/>
</dbReference>
<dbReference type="GO" id="GO:0016491">
    <property type="term" value="F:oxidoreductase activity"/>
    <property type="evidence" value="ECO:0007669"/>
    <property type="project" value="UniProtKB-KW"/>
</dbReference>
<dbReference type="InterPro" id="IPR036291">
    <property type="entry name" value="NAD(P)-bd_dom_sf"/>
</dbReference>
<evidence type="ECO:0000256" key="3">
    <source>
        <dbReference type="ARBA" id="ARBA00023002"/>
    </source>
</evidence>
<name>A0AAN7Z191_9PEZI</name>
<sequence>MADSGSNVAALNAANLFNVNGLIAVVTGGGTGIGLMITKALVANGAAKVYILGRRLNVLQEAASSIGNSNVVPVTCDVTSVESLKAAVSHIEKDAGFVNLLVCNSGIGGPFGMNPKPETTLDEFIEANLAVAAEDYTKTFAVNTSAVWYTTMTFLKLLDAGNARANVEQKSQVVAISSIGGFNKTNTGGFACLLSQHGPDRIGGAYGQSKAACTHLIKQLSVSLPQWDIRANVICPGLYPSEMSAQILARSGPIVKSKVPLERVGDEQDMGGAILYLASRAGGYCNGTVVVTDGGRLTTFPSTF</sequence>
<protein>
    <submittedName>
        <fullName evidence="4">Uncharacterized protein</fullName>
    </submittedName>
</protein>
<keyword evidence="3" id="KW-0560">Oxidoreductase</keyword>
<gene>
    <name evidence="4" type="ORF">RRF57_001877</name>
</gene>
<dbReference type="PANTHER" id="PTHR43618:SF18">
    <property type="entry name" value="SHORT CHAIN DEHYDROGENASE_REDUCTASE FAMILY (AFU_ORTHOLOGUE AFUA_5G12480)"/>
    <property type="match status" value="1"/>
</dbReference>
<dbReference type="Proteomes" id="UP001305414">
    <property type="component" value="Unassembled WGS sequence"/>
</dbReference>
<reference evidence="4 5" key="1">
    <citation type="submission" date="2023-10" db="EMBL/GenBank/DDBJ databases">
        <title>Draft genome sequence of Xylaria bambusicola isolate GMP-LS, the root and basal stem rot pathogen of sugarcane in Indonesia.</title>
        <authorList>
            <person name="Selvaraj P."/>
            <person name="Muralishankar V."/>
            <person name="Muruganantham S."/>
            <person name="Sp S."/>
            <person name="Haryani S."/>
            <person name="Lau K.J.X."/>
            <person name="Naqvi N.I."/>
        </authorList>
    </citation>
    <scope>NUCLEOTIDE SEQUENCE [LARGE SCALE GENOMIC DNA]</scope>
    <source>
        <strain evidence="4">GMP-LS</strain>
    </source>
</reference>
<dbReference type="PRINTS" id="PR00081">
    <property type="entry name" value="GDHRDH"/>
</dbReference>
<accession>A0AAN7Z191</accession>
<dbReference type="CDD" id="cd05233">
    <property type="entry name" value="SDR_c"/>
    <property type="match status" value="1"/>
</dbReference>
<organism evidence="4 5">
    <name type="scientific">Xylaria bambusicola</name>
    <dbReference type="NCBI Taxonomy" id="326684"/>
    <lineage>
        <taxon>Eukaryota</taxon>
        <taxon>Fungi</taxon>
        <taxon>Dikarya</taxon>
        <taxon>Ascomycota</taxon>
        <taxon>Pezizomycotina</taxon>
        <taxon>Sordariomycetes</taxon>
        <taxon>Xylariomycetidae</taxon>
        <taxon>Xylariales</taxon>
        <taxon>Xylariaceae</taxon>
        <taxon>Xylaria</taxon>
    </lineage>
</organism>
<keyword evidence="5" id="KW-1185">Reference proteome</keyword>
<dbReference type="Gene3D" id="3.40.50.720">
    <property type="entry name" value="NAD(P)-binding Rossmann-like Domain"/>
    <property type="match status" value="1"/>
</dbReference>
<evidence type="ECO:0000256" key="2">
    <source>
        <dbReference type="ARBA" id="ARBA00022857"/>
    </source>
</evidence>
<dbReference type="SUPFAM" id="SSF51735">
    <property type="entry name" value="NAD(P)-binding Rossmann-fold domains"/>
    <property type="match status" value="1"/>
</dbReference>
<dbReference type="Pfam" id="PF13561">
    <property type="entry name" value="adh_short_C2"/>
    <property type="match status" value="1"/>
</dbReference>
<dbReference type="EMBL" id="JAWHQM010000003">
    <property type="protein sequence ID" value="KAK5626162.1"/>
    <property type="molecule type" value="Genomic_DNA"/>
</dbReference>
<comment type="caution">
    <text evidence="4">The sequence shown here is derived from an EMBL/GenBank/DDBJ whole genome shotgun (WGS) entry which is preliminary data.</text>
</comment>
<comment type="similarity">
    <text evidence="1">Belongs to the short-chain dehydrogenases/reductases (SDR) family.</text>
</comment>
<dbReference type="AlphaFoldDB" id="A0AAN7Z191"/>